<dbReference type="InterPro" id="IPR002052">
    <property type="entry name" value="DNA_methylase_N6_adenine_CS"/>
</dbReference>
<evidence type="ECO:0000313" key="11">
    <source>
        <dbReference type="Proteomes" id="UP000599523"/>
    </source>
</evidence>
<reference evidence="10" key="1">
    <citation type="submission" date="2019-12" db="EMBL/GenBank/DDBJ databases">
        <title>Comparative genomics gives insights into the taxonomy of the Azoarcus-Aromatoleum group and reveals separate origins of nif in the plant-associated Azoarcus and non-plant-associated Aromatoleum sub-groups.</title>
        <authorList>
            <person name="Lafos M."/>
            <person name="Maluk M."/>
            <person name="Batista M."/>
            <person name="Junghare M."/>
            <person name="Carmona M."/>
            <person name="Faoro H."/>
            <person name="Cruz L.M."/>
            <person name="Battistoni F."/>
            <person name="De Souza E."/>
            <person name="Pedrosa F."/>
            <person name="Chen W.-M."/>
            <person name="Poole P.S."/>
            <person name="Dixon R.A."/>
            <person name="James E.K."/>
        </authorList>
    </citation>
    <scope>NUCLEOTIDE SEQUENCE</scope>
    <source>
        <strain evidence="10">NSC3</strain>
    </source>
</reference>
<feature type="domain" description="N6 adenine-specific DNA methyltransferase N-terminal" evidence="9">
    <location>
        <begin position="15"/>
        <end position="53"/>
    </location>
</feature>
<keyword evidence="5" id="KW-0949">S-adenosyl-L-methionine</keyword>
<protein>
    <recommendedName>
        <fullName evidence="2">site-specific DNA-methyltransferase (adenine-specific)</fullName>
        <ecNumber evidence="2">2.1.1.72</ecNumber>
    </recommendedName>
</protein>
<proteinExistence type="inferred from homology"/>
<dbReference type="EMBL" id="WTVM01000050">
    <property type="protein sequence ID" value="NMG03300.1"/>
    <property type="molecule type" value="Genomic_DNA"/>
</dbReference>
<dbReference type="InterPro" id="IPR051537">
    <property type="entry name" value="DNA_Adenine_Mtase"/>
</dbReference>
<accession>A0A972FEL0</accession>
<dbReference type="InterPro" id="IPR022749">
    <property type="entry name" value="D12N6_MeTrfase_N"/>
</dbReference>
<dbReference type="EC" id="2.1.1.72" evidence="2"/>
<evidence type="ECO:0000256" key="7">
    <source>
        <dbReference type="ARBA" id="ARBA00047942"/>
    </source>
</evidence>
<evidence type="ECO:0000256" key="3">
    <source>
        <dbReference type="ARBA" id="ARBA00022603"/>
    </source>
</evidence>
<dbReference type="SUPFAM" id="SSF53335">
    <property type="entry name" value="S-adenosyl-L-methionine-dependent methyltransferases"/>
    <property type="match status" value="1"/>
</dbReference>
<dbReference type="InterPro" id="IPR003356">
    <property type="entry name" value="DNA_methylase_A-5"/>
</dbReference>
<evidence type="ECO:0000256" key="1">
    <source>
        <dbReference type="ARBA" id="ARBA00006594"/>
    </source>
</evidence>
<dbReference type="Gene3D" id="1.20.1260.30">
    <property type="match status" value="1"/>
</dbReference>
<dbReference type="InterPro" id="IPR029063">
    <property type="entry name" value="SAM-dependent_MTases_sf"/>
</dbReference>
<dbReference type="GO" id="GO:0003677">
    <property type="term" value="F:DNA binding"/>
    <property type="evidence" value="ECO:0007669"/>
    <property type="project" value="InterPro"/>
</dbReference>
<evidence type="ECO:0000259" key="8">
    <source>
        <dbReference type="Pfam" id="PF02384"/>
    </source>
</evidence>
<comment type="similarity">
    <text evidence="1">Belongs to the N(4)/N(6)-methyltransferase family.</text>
</comment>
<keyword evidence="3 10" id="KW-0489">Methyltransferase</keyword>
<dbReference type="PANTHER" id="PTHR42933">
    <property type="entry name" value="SLR6095 PROTEIN"/>
    <property type="match status" value="1"/>
</dbReference>
<dbReference type="Proteomes" id="UP000599523">
    <property type="component" value="Unassembled WGS sequence"/>
</dbReference>
<keyword evidence="11" id="KW-1185">Reference proteome</keyword>
<evidence type="ECO:0000256" key="5">
    <source>
        <dbReference type="ARBA" id="ARBA00022691"/>
    </source>
</evidence>
<dbReference type="RefSeq" id="WP_168988053.1">
    <property type="nucleotide sequence ID" value="NZ_CAWPHM010000276.1"/>
</dbReference>
<dbReference type="PANTHER" id="PTHR42933:SF4">
    <property type="entry name" value="TYPE I RESTRICTION ENZYME ECOKI METHYLASE SUBUNIT"/>
    <property type="match status" value="1"/>
</dbReference>
<keyword evidence="6" id="KW-0680">Restriction system</keyword>
<evidence type="ECO:0000256" key="6">
    <source>
        <dbReference type="ARBA" id="ARBA00022747"/>
    </source>
</evidence>
<evidence type="ECO:0000256" key="4">
    <source>
        <dbReference type="ARBA" id="ARBA00022679"/>
    </source>
</evidence>
<comment type="catalytic activity">
    <reaction evidence="7">
        <text>a 2'-deoxyadenosine in DNA + S-adenosyl-L-methionine = an N(6)-methyl-2'-deoxyadenosine in DNA + S-adenosyl-L-homocysteine + H(+)</text>
        <dbReference type="Rhea" id="RHEA:15197"/>
        <dbReference type="Rhea" id="RHEA-COMP:12418"/>
        <dbReference type="Rhea" id="RHEA-COMP:12419"/>
        <dbReference type="ChEBI" id="CHEBI:15378"/>
        <dbReference type="ChEBI" id="CHEBI:57856"/>
        <dbReference type="ChEBI" id="CHEBI:59789"/>
        <dbReference type="ChEBI" id="CHEBI:90615"/>
        <dbReference type="ChEBI" id="CHEBI:90616"/>
        <dbReference type="EC" id="2.1.1.72"/>
    </reaction>
</comment>
<comment type="caution">
    <text evidence="10">The sequence shown here is derived from an EMBL/GenBank/DDBJ whole genome shotgun (WGS) entry which is preliminary data.</text>
</comment>
<dbReference type="Pfam" id="PF12161">
    <property type="entry name" value="HsdM_N"/>
    <property type="match status" value="1"/>
</dbReference>
<organism evidence="10 11">
    <name type="scientific">Azoarcus taiwanensis</name>
    <dbReference type="NCBI Taxonomy" id="666964"/>
    <lineage>
        <taxon>Bacteria</taxon>
        <taxon>Pseudomonadati</taxon>
        <taxon>Pseudomonadota</taxon>
        <taxon>Betaproteobacteria</taxon>
        <taxon>Rhodocyclales</taxon>
        <taxon>Zoogloeaceae</taxon>
        <taxon>Azoarcus</taxon>
    </lineage>
</organism>
<dbReference type="GO" id="GO:0008170">
    <property type="term" value="F:N-methyltransferase activity"/>
    <property type="evidence" value="ECO:0007669"/>
    <property type="project" value="InterPro"/>
</dbReference>
<keyword evidence="4" id="KW-0808">Transferase</keyword>
<dbReference type="Gene3D" id="3.40.50.150">
    <property type="entry name" value="Vaccinia Virus protein VP39"/>
    <property type="match status" value="1"/>
</dbReference>
<dbReference type="GO" id="GO:0009307">
    <property type="term" value="P:DNA restriction-modification system"/>
    <property type="evidence" value="ECO:0007669"/>
    <property type="project" value="UniProtKB-KW"/>
</dbReference>
<evidence type="ECO:0000259" key="9">
    <source>
        <dbReference type="Pfam" id="PF12161"/>
    </source>
</evidence>
<sequence>MKKATLTANADAGALVRKLWQYCNVLRDDGLSYPDYVEQLTYLLFLKMSDEQEGGPVPAEYGWRSLVNLDADAMRTQYERVLVEMAQQGGMLGLIFRNAKNKIRDPAKLRLLVVDLIGQTEWTGLSSDLKGDAYEGLLEKNARDTKSGAGQYFTPRSLIDVIVECVDPQLGEVVCDPACGTAGFLLAAHDYLRRSNPKMTRAQQKKLATKSIRGVELVEEVARLATMNLLLHGVGGNAESELPITCADSLKTPPKHHVDVVLTNPPFGIKGSVTYTQDQKSVRGDDSLTVVRADFWVQTANKQLNFLQHIVAQLKPGGRAAVVVPDNVLYEGGAGAVIRRRLLETCKLHTLLRLPAGLFYAQGVKANVLFFDRRQAEEKPLRSEHLWIYELRTTKRYSLKTNPLQREDLDEFLKLYKSGKARRDAAGKVTTGGSSSRSYRIQEILATEECLWDMAAAEEDGNARQPGLARLDELSRLVADDLQRALALIKGQVE</sequence>
<dbReference type="Pfam" id="PF02384">
    <property type="entry name" value="N6_Mtase"/>
    <property type="match status" value="1"/>
</dbReference>
<dbReference type="PRINTS" id="PR00507">
    <property type="entry name" value="N12N6MTFRASE"/>
</dbReference>
<dbReference type="AlphaFoldDB" id="A0A972FEL0"/>
<gene>
    <name evidence="10" type="ORF">GPA21_09965</name>
</gene>
<evidence type="ECO:0000256" key="2">
    <source>
        <dbReference type="ARBA" id="ARBA00011900"/>
    </source>
</evidence>
<feature type="domain" description="DNA methylase adenine-specific" evidence="8">
    <location>
        <begin position="126"/>
        <end position="431"/>
    </location>
</feature>
<dbReference type="GO" id="GO:0032259">
    <property type="term" value="P:methylation"/>
    <property type="evidence" value="ECO:0007669"/>
    <property type="project" value="UniProtKB-KW"/>
</dbReference>
<dbReference type="InterPro" id="IPR038333">
    <property type="entry name" value="T1MK-like_N_sf"/>
</dbReference>
<name>A0A972FEL0_9RHOO</name>
<dbReference type="GO" id="GO:0009007">
    <property type="term" value="F:site-specific DNA-methyltransferase (adenine-specific) activity"/>
    <property type="evidence" value="ECO:0007669"/>
    <property type="project" value="UniProtKB-EC"/>
</dbReference>
<evidence type="ECO:0000313" key="10">
    <source>
        <dbReference type="EMBL" id="NMG03300.1"/>
    </source>
</evidence>
<dbReference type="PROSITE" id="PS00092">
    <property type="entry name" value="N6_MTASE"/>
    <property type="match status" value="1"/>
</dbReference>